<proteinExistence type="predicted"/>
<dbReference type="EMBL" id="CABR01000121">
    <property type="protein sequence ID" value="CBI11084.1"/>
    <property type="molecule type" value="Genomic_DNA"/>
</dbReference>
<evidence type="ECO:0000313" key="1">
    <source>
        <dbReference type="EMBL" id="CBI11084.1"/>
    </source>
</evidence>
<reference evidence="1" key="1">
    <citation type="submission" date="2009-10" db="EMBL/GenBank/DDBJ databases">
        <title>Diversity of trophic interactions inside an arsenic-rich microbial ecosystem.</title>
        <authorList>
            <person name="Bertin P.N."/>
            <person name="Heinrich-Salmeron A."/>
            <person name="Pelletier E."/>
            <person name="Goulhen-Chollet F."/>
            <person name="Arsene-Ploetze F."/>
            <person name="Gallien S."/>
            <person name="Calteau A."/>
            <person name="Vallenet D."/>
            <person name="Casiot C."/>
            <person name="Chane-Woon-Ming B."/>
            <person name="Giloteaux L."/>
            <person name="Barakat M."/>
            <person name="Bonnefoy V."/>
            <person name="Bruneel O."/>
            <person name="Chandler M."/>
            <person name="Cleiss J."/>
            <person name="Duran R."/>
            <person name="Elbaz-Poulichet F."/>
            <person name="Fonknechten N."/>
            <person name="Lauga B."/>
            <person name="Mornico D."/>
            <person name="Ortet P."/>
            <person name="Schaeffer C."/>
            <person name="Siguier P."/>
            <person name="Alexander Thil Smith A."/>
            <person name="Van Dorsselaer A."/>
            <person name="Weissenbach J."/>
            <person name="Medigue C."/>
            <person name="Le Paslier D."/>
        </authorList>
    </citation>
    <scope>NUCLEOTIDE SEQUENCE</scope>
</reference>
<dbReference type="InterPro" id="IPR011604">
    <property type="entry name" value="PDDEXK-like_dom_sf"/>
</dbReference>
<name>E6QV11_9ZZZZ</name>
<protein>
    <submittedName>
        <fullName evidence="1">Putative exodeoxyribonuclease V, beta subunit recB</fullName>
        <ecNumber evidence="1">3.1.11.5</ecNumber>
    </submittedName>
</protein>
<dbReference type="SUPFAM" id="SSF52980">
    <property type="entry name" value="Restriction endonuclease-like"/>
    <property type="match status" value="1"/>
</dbReference>
<comment type="caution">
    <text evidence="1">The sequence shown here is derived from an EMBL/GenBank/DDBJ whole genome shotgun (WGS) entry which is preliminary data.</text>
</comment>
<dbReference type="AlphaFoldDB" id="E6QV11"/>
<keyword evidence="1" id="KW-0378">Hydrolase</keyword>
<dbReference type="Gene3D" id="3.90.320.10">
    <property type="match status" value="1"/>
</dbReference>
<sequence length="92" mass="10634">MGSRDADYTQKAFEDAFLSHRYDVQSTLYQLALHRLLRHRLGSRYDPEQHLGGTIFLFLRGIQGPERGCLSMPAQWDLLRTLDTALQEETPL</sequence>
<accession>E6QV11</accession>
<dbReference type="EC" id="3.1.11.5" evidence="1"/>
<gene>
    <name evidence="1" type="ORF">CARN7_1894</name>
</gene>
<organism evidence="1">
    <name type="scientific">mine drainage metagenome</name>
    <dbReference type="NCBI Taxonomy" id="410659"/>
    <lineage>
        <taxon>unclassified sequences</taxon>
        <taxon>metagenomes</taxon>
        <taxon>ecological metagenomes</taxon>
    </lineage>
</organism>
<dbReference type="GO" id="GO:0008854">
    <property type="term" value="F:exodeoxyribonuclease V activity"/>
    <property type="evidence" value="ECO:0007669"/>
    <property type="project" value="UniProtKB-EC"/>
</dbReference>
<dbReference type="InterPro" id="IPR011335">
    <property type="entry name" value="Restrct_endonuc-II-like"/>
</dbReference>